<gene>
    <name evidence="17" type="ORF">BHF71_01700</name>
</gene>
<dbReference type="SMART" id="SM00387">
    <property type="entry name" value="HATPase_c"/>
    <property type="match status" value="1"/>
</dbReference>
<keyword evidence="9 17" id="KW-0418">Kinase</keyword>
<dbReference type="GO" id="GO:0005886">
    <property type="term" value="C:plasma membrane"/>
    <property type="evidence" value="ECO:0007669"/>
    <property type="project" value="UniProtKB-SubCell"/>
</dbReference>
<evidence type="ECO:0000259" key="15">
    <source>
        <dbReference type="PROSITE" id="PS50109"/>
    </source>
</evidence>
<dbReference type="STRING" id="337097.BHF71_01700"/>
<dbReference type="InterPro" id="IPR036890">
    <property type="entry name" value="HATPase_C_sf"/>
</dbReference>
<dbReference type="SMART" id="SM00304">
    <property type="entry name" value="HAMP"/>
    <property type="match status" value="1"/>
</dbReference>
<evidence type="ECO:0000256" key="6">
    <source>
        <dbReference type="ARBA" id="ARBA00022679"/>
    </source>
</evidence>
<dbReference type="CDD" id="cd06225">
    <property type="entry name" value="HAMP"/>
    <property type="match status" value="1"/>
</dbReference>
<dbReference type="InterPro" id="IPR003660">
    <property type="entry name" value="HAMP_dom"/>
</dbReference>
<feature type="domain" description="HAMP" evidence="16">
    <location>
        <begin position="182"/>
        <end position="234"/>
    </location>
</feature>
<dbReference type="FunFam" id="3.30.565.10:FF:000006">
    <property type="entry name" value="Sensor histidine kinase WalK"/>
    <property type="match status" value="1"/>
</dbReference>
<feature type="transmembrane region" description="Helical" evidence="14">
    <location>
        <begin position="160"/>
        <end position="183"/>
    </location>
</feature>
<keyword evidence="4" id="KW-1003">Cell membrane</keyword>
<dbReference type="RefSeq" id="WP_069656724.1">
    <property type="nucleotide sequence ID" value="NZ_MIJF01000024.1"/>
</dbReference>
<evidence type="ECO:0000256" key="2">
    <source>
        <dbReference type="ARBA" id="ARBA00004651"/>
    </source>
</evidence>
<dbReference type="Pfam" id="PF02518">
    <property type="entry name" value="HATPase_c"/>
    <property type="match status" value="1"/>
</dbReference>
<dbReference type="InterPro" id="IPR005467">
    <property type="entry name" value="His_kinase_dom"/>
</dbReference>
<evidence type="ECO:0000259" key="16">
    <source>
        <dbReference type="PROSITE" id="PS50885"/>
    </source>
</evidence>
<dbReference type="Gene3D" id="3.30.565.10">
    <property type="entry name" value="Histidine kinase-like ATPase, C-terminal domain"/>
    <property type="match status" value="1"/>
</dbReference>
<dbReference type="InterPro" id="IPR036097">
    <property type="entry name" value="HisK_dim/P_sf"/>
</dbReference>
<protein>
    <recommendedName>
        <fullName evidence="3">histidine kinase</fullName>
        <ecNumber evidence="3">2.7.13.3</ecNumber>
    </recommendedName>
</protein>
<evidence type="ECO:0000313" key="18">
    <source>
        <dbReference type="Proteomes" id="UP000243739"/>
    </source>
</evidence>
<keyword evidence="8" id="KW-0547">Nucleotide-binding</keyword>
<evidence type="ECO:0000256" key="1">
    <source>
        <dbReference type="ARBA" id="ARBA00000085"/>
    </source>
</evidence>
<dbReference type="PROSITE" id="PS50109">
    <property type="entry name" value="HIS_KIN"/>
    <property type="match status" value="1"/>
</dbReference>
<dbReference type="InterPro" id="IPR050398">
    <property type="entry name" value="HssS/ArlS-like"/>
</dbReference>
<dbReference type="SUPFAM" id="SSF55874">
    <property type="entry name" value="ATPase domain of HSP90 chaperone/DNA topoisomerase II/histidine kinase"/>
    <property type="match status" value="1"/>
</dbReference>
<comment type="subcellular location">
    <subcellularLocation>
        <location evidence="2">Cell membrane</location>
        <topology evidence="2">Multi-pass membrane protein</topology>
    </subcellularLocation>
</comment>
<dbReference type="CDD" id="cd00075">
    <property type="entry name" value="HATPase"/>
    <property type="match status" value="1"/>
</dbReference>
<keyword evidence="13 14" id="KW-0472">Membrane</keyword>
<organism evidence="17 18">
    <name type="scientific">Vulcanibacillus modesticaldus</name>
    <dbReference type="NCBI Taxonomy" id="337097"/>
    <lineage>
        <taxon>Bacteria</taxon>
        <taxon>Bacillati</taxon>
        <taxon>Bacillota</taxon>
        <taxon>Bacilli</taxon>
        <taxon>Bacillales</taxon>
        <taxon>Bacillaceae</taxon>
        <taxon>Vulcanibacillus</taxon>
    </lineage>
</organism>
<feature type="domain" description="Histidine kinase" evidence="15">
    <location>
        <begin position="242"/>
        <end position="459"/>
    </location>
</feature>
<evidence type="ECO:0000256" key="12">
    <source>
        <dbReference type="ARBA" id="ARBA00023012"/>
    </source>
</evidence>
<evidence type="ECO:0000256" key="4">
    <source>
        <dbReference type="ARBA" id="ARBA00022475"/>
    </source>
</evidence>
<comment type="caution">
    <text evidence="17">The sequence shown here is derived from an EMBL/GenBank/DDBJ whole genome shotgun (WGS) entry which is preliminary data.</text>
</comment>
<dbReference type="SMART" id="SM00388">
    <property type="entry name" value="HisKA"/>
    <property type="match status" value="1"/>
</dbReference>
<evidence type="ECO:0000256" key="7">
    <source>
        <dbReference type="ARBA" id="ARBA00022692"/>
    </source>
</evidence>
<proteinExistence type="predicted"/>
<keyword evidence="11 14" id="KW-1133">Transmembrane helix</keyword>
<keyword evidence="18" id="KW-1185">Reference proteome</keyword>
<dbReference type="InterPro" id="IPR003594">
    <property type="entry name" value="HATPase_dom"/>
</dbReference>
<evidence type="ECO:0000256" key="9">
    <source>
        <dbReference type="ARBA" id="ARBA00022777"/>
    </source>
</evidence>
<name>A0A1D2YUJ0_9BACI</name>
<dbReference type="InterPro" id="IPR004358">
    <property type="entry name" value="Sig_transdc_His_kin-like_C"/>
</dbReference>
<evidence type="ECO:0000256" key="3">
    <source>
        <dbReference type="ARBA" id="ARBA00012438"/>
    </source>
</evidence>
<dbReference type="Pfam" id="PF00672">
    <property type="entry name" value="HAMP"/>
    <property type="match status" value="1"/>
</dbReference>
<keyword evidence="5" id="KW-0597">Phosphoprotein</keyword>
<dbReference type="PROSITE" id="PS50885">
    <property type="entry name" value="HAMP"/>
    <property type="match status" value="1"/>
</dbReference>
<keyword evidence="6" id="KW-0808">Transferase</keyword>
<dbReference type="InterPro" id="IPR003661">
    <property type="entry name" value="HisK_dim/P_dom"/>
</dbReference>
<evidence type="ECO:0000256" key="11">
    <source>
        <dbReference type="ARBA" id="ARBA00022989"/>
    </source>
</evidence>
<evidence type="ECO:0000313" key="17">
    <source>
        <dbReference type="EMBL" id="OEF99331.1"/>
    </source>
</evidence>
<dbReference type="PRINTS" id="PR00344">
    <property type="entry name" value="BCTRLSENSOR"/>
</dbReference>
<dbReference type="GO" id="GO:0000155">
    <property type="term" value="F:phosphorelay sensor kinase activity"/>
    <property type="evidence" value="ECO:0007669"/>
    <property type="project" value="InterPro"/>
</dbReference>
<dbReference type="Gene3D" id="1.10.287.130">
    <property type="match status" value="1"/>
</dbReference>
<reference evidence="17 18" key="1">
    <citation type="submission" date="2016-09" db="EMBL/GenBank/DDBJ databases">
        <title>Draft genome sequence for the type strain of Vulcanibacillus modesticaldus BR, a strictly anaerobic, moderately thermophilic, and nitrate-reducing bacterium from deep sea-hydrothermal vents of the Mid-Atlantic Ridge.</title>
        <authorList>
            <person name="Abin C.A."/>
            <person name="Hollibaugh J.T."/>
        </authorList>
    </citation>
    <scope>NUCLEOTIDE SEQUENCE [LARGE SCALE GENOMIC DNA]</scope>
    <source>
        <strain evidence="17 18">BR</strain>
    </source>
</reference>
<dbReference type="SUPFAM" id="SSF158472">
    <property type="entry name" value="HAMP domain-like"/>
    <property type="match status" value="1"/>
</dbReference>
<dbReference type="AlphaFoldDB" id="A0A1D2YUJ0"/>
<keyword evidence="12" id="KW-0902">Two-component regulatory system</keyword>
<dbReference type="GO" id="GO:0005524">
    <property type="term" value="F:ATP binding"/>
    <property type="evidence" value="ECO:0007669"/>
    <property type="project" value="UniProtKB-KW"/>
</dbReference>
<keyword evidence="7 14" id="KW-0812">Transmembrane</keyword>
<dbReference type="Proteomes" id="UP000243739">
    <property type="component" value="Unassembled WGS sequence"/>
</dbReference>
<dbReference type="CDD" id="cd00082">
    <property type="entry name" value="HisKA"/>
    <property type="match status" value="1"/>
</dbReference>
<dbReference type="SUPFAM" id="SSF47384">
    <property type="entry name" value="Homodimeric domain of signal transducing histidine kinase"/>
    <property type="match status" value="1"/>
</dbReference>
<evidence type="ECO:0000256" key="5">
    <source>
        <dbReference type="ARBA" id="ARBA00022553"/>
    </source>
</evidence>
<dbReference type="PANTHER" id="PTHR45528">
    <property type="entry name" value="SENSOR HISTIDINE KINASE CPXA"/>
    <property type="match status" value="1"/>
</dbReference>
<accession>A0A1D2YUJ0</accession>
<keyword evidence="10" id="KW-0067">ATP-binding</keyword>
<dbReference type="EC" id="2.7.13.3" evidence="3"/>
<dbReference type="PANTHER" id="PTHR45528:SF1">
    <property type="entry name" value="SENSOR HISTIDINE KINASE CPXA"/>
    <property type="match status" value="1"/>
</dbReference>
<dbReference type="EMBL" id="MIJF01000024">
    <property type="protein sequence ID" value="OEF99331.1"/>
    <property type="molecule type" value="Genomic_DNA"/>
</dbReference>
<dbReference type="FunFam" id="1.10.287.130:FF:000001">
    <property type="entry name" value="Two-component sensor histidine kinase"/>
    <property type="match status" value="1"/>
</dbReference>
<evidence type="ECO:0000256" key="14">
    <source>
        <dbReference type="SAM" id="Phobius"/>
    </source>
</evidence>
<evidence type="ECO:0000256" key="13">
    <source>
        <dbReference type="ARBA" id="ARBA00023136"/>
    </source>
</evidence>
<comment type="catalytic activity">
    <reaction evidence="1">
        <text>ATP + protein L-histidine = ADP + protein N-phospho-L-histidine.</text>
        <dbReference type="EC" id="2.7.13.3"/>
    </reaction>
</comment>
<sequence length="462" mass="53172">MRKMIFNRISFKLGILFSGIFLIFLLLLGYMLYGVFSNLFIDYISQELLTRGANHSKALEEYYSQATLEHVILMEENVVTSVIITDPYNNILVYSDPVTNEMKRFIGRTNQISNNQILNRNWNNYQYIVSVSPIKDGDLGYVYMFYPTNVLKEMVFVLKFLIFVASIGIILIAVVLIALLSSIMTKPLLKMKEATLKMAKGEYIQKLNVKGDDEIAQLSKSIQTLGEQLQYFEDTRNDFLASISHELRTPLTYIKGYSDVLIKGLIMDRGEQQKYLKVINEETKRVIHLVNDLFEMSKIQTDHFLLNKELTDLTTLLGNVVQSLTPVAEKKGLKIIFNHVKNISPINLDPHRMEQVFYNVIENAIKYTNQGHVKINLLQDETTTKIIVEDTGIGIPEKDIPRIWDRFYRVEKSRARKTGGTGLGLYIVKEIVRLHDGEVYIESVECKGTKVTIMLRREDVIK</sequence>
<evidence type="ECO:0000256" key="10">
    <source>
        <dbReference type="ARBA" id="ARBA00022840"/>
    </source>
</evidence>
<dbReference type="Gene3D" id="6.10.340.10">
    <property type="match status" value="1"/>
</dbReference>
<dbReference type="Pfam" id="PF00512">
    <property type="entry name" value="HisKA"/>
    <property type="match status" value="1"/>
</dbReference>
<evidence type="ECO:0000256" key="8">
    <source>
        <dbReference type="ARBA" id="ARBA00022741"/>
    </source>
</evidence>
<feature type="transmembrane region" description="Helical" evidence="14">
    <location>
        <begin position="12"/>
        <end position="33"/>
    </location>
</feature>